<feature type="compositionally biased region" description="Basic and acidic residues" evidence="1">
    <location>
        <begin position="1"/>
        <end position="15"/>
    </location>
</feature>
<organism evidence="2 3">
    <name type="scientific">Pyrenophora tritici-repentis</name>
    <dbReference type="NCBI Taxonomy" id="45151"/>
    <lineage>
        <taxon>Eukaryota</taxon>
        <taxon>Fungi</taxon>
        <taxon>Dikarya</taxon>
        <taxon>Ascomycota</taxon>
        <taxon>Pezizomycotina</taxon>
        <taxon>Dothideomycetes</taxon>
        <taxon>Pleosporomycetidae</taxon>
        <taxon>Pleosporales</taxon>
        <taxon>Pleosporineae</taxon>
        <taxon>Pleosporaceae</taxon>
        <taxon>Pyrenophora</taxon>
    </lineage>
</organism>
<feature type="region of interest" description="Disordered" evidence="1">
    <location>
        <begin position="1"/>
        <end position="56"/>
    </location>
</feature>
<accession>A0A2W1FZD0</accession>
<sequence length="56" mass="6435">MNERCGFEDFEHNEDAFADMQSHTGEDKDISEDLDNDSEDPAFPLPEPGELKEYLN</sequence>
<name>A0A2W1FZD0_9PLEO</name>
<proteinExistence type="predicted"/>
<feature type="compositionally biased region" description="Acidic residues" evidence="1">
    <location>
        <begin position="29"/>
        <end position="40"/>
    </location>
</feature>
<evidence type="ECO:0000313" key="3">
    <source>
        <dbReference type="Proteomes" id="UP000245464"/>
    </source>
</evidence>
<evidence type="ECO:0000313" key="2">
    <source>
        <dbReference type="EMBL" id="KAF7577422.1"/>
    </source>
</evidence>
<dbReference type="AlphaFoldDB" id="A0A2W1FZD0"/>
<protein>
    <submittedName>
        <fullName evidence="2">Uncharacterized protein</fullName>
    </submittedName>
</protein>
<dbReference type="KEGG" id="ptrr:90954093"/>
<dbReference type="GeneID" id="90954093"/>
<dbReference type="RefSeq" id="XP_065965438.1">
    <property type="nucleotide sequence ID" value="XM_066103236.1"/>
</dbReference>
<gene>
    <name evidence="2" type="ORF">PtrM4_016620</name>
</gene>
<reference evidence="2 3" key="1">
    <citation type="journal article" date="2018" name="BMC Genomics">
        <title>Comparative genomics of the wheat fungal pathogen Pyrenophora tritici-repentis reveals chromosomal variations and genome plasticity.</title>
        <authorList>
            <person name="Moolhuijzen P."/>
            <person name="See P.T."/>
            <person name="Hane J.K."/>
            <person name="Shi G."/>
            <person name="Liu Z."/>
            <person name="Oliver R.P."/>
            <person name="Moffat C.S."/>
        </authorList>
    </citation>
    <scope>NUCLEOTIDE SEQUENCE [LARGE SCALE GENOMIC DNA]</scope>
    <source>
        <strain evidence="2">M4</strain>
    </source>
</reference>
<comment type="caution">
    <text evidence="2">The sequence shown here is derived from an EMBL/GenBank/DDBJ whole genome shotgun (WGS) entry which is preliminary data.</text>
</comment>
<evidence type="ECO:0000256" key="1">
    <source>
        <dbReference type="SAM" id="MobiDB-lite"/>
    </source>
</evidence>
<dbReference type="EMBL" id="NQIK02000001">
    <property type="protein sequence ID" value="KAF7577422.1"/>
    <property type="molecule type" value="Genomic_DNA"/>
</dbReference>
<dbReference type="Proteomes" id="UP000245464">
    <property type="component" value="Chromosome 1"/>
</dbReference>